<dbReference type="InParanoid" id="A0A165FN00"/>
<keyword evidence="4" id="KW-0805">Transcription regulation</keyword>
<organism evidence="13 14">
    <name type="scientific">Xylona heveae (strain CBS 132557 / TC161)</name>
    <dbReference type="NCBI Taxonomy" id="1328760"/>
    <lineage>
        <taxon>Eukaryota</taxon>
        <taxon>Fungi</taxon>
        <taxon>Dikarya</taxon>
        <taxon>Ascomycota</taxon>
        <taxon>Pezizomycotina</taxon>
        <taxon>Xylonomycetes</taxon>
        <taxon>Xylonales</taxon>
        <taxon>Xylonaceae</taxon>
        <taxon>Xylona</taxon>
    </lineage>
</organism>
<sequence>MGTHVVYANVPADGENRGGLFKDMKFWISAKCPLRNRFKDDVLRNGGEVVQREQEAHYLIIDHLKDNGPGKHSYKYIEDCLKAGRVLDASDYEQKPISRGMGDDHDRVRRIATPVGRHRGGSTRKFFTVEEDQLLYDCAIFAEQNGEKLGGNEFWRKIEAKFPRHTFHSWRDRWHKYLKYNPRPELTRGQSRTAAREQQNSCHDDSVENQPDPPLDQTNSDGPTLEAKMETLPPSSEPKLSMRDAQIEVAPPKEEGSTDNNMAGDPSPIVSRISETELQRSQQSLQMPQKAQAENERQLDVQSRDNRHERDKQHEPYFHNKPRKRTHDEEAEVKEPQMPMQPHPSKRQRSPTSRQTIQSQSSRAESTKNPLEEVKGESLSSPLDKPMPHVLDGAADEDEEQPQFVKPATTLDTQAIFALDTQLLDLDIPEPEGGWEAFGEPAEEAEPERLQSSVADGDEVGDIDGWIETQTSAGYEMDNVLLALKCTSMQADLAQIVLDSFKNGHGIPPDIPGVWSEEDDAILEGSDGRKLRQVEEKHGAKAFNLRMEFLESYREC</sequence>
<dbReference type="GO" id="GO:0070187">
    <property type="term" value="C:shelterin complex"/>
    <property type="evidence" value="ECO:0007669"/>
    <property type="project" value="TreeGrafter"/>
</dbReference>
<dbReference type="GO" id="GO:0010833">
    <property type="term" value="P:telomere maintenance via telomere lengthening"/>
    <property type="evidence" value="ECO:0007669"/>
    <property type="project" value="UniProtKB-UniRule"/>
</dbReference>
<dbReference type="OMA" id="FQGARFW"/>
<dbReference type="Gene3D" id="3.40.50.10190">
    <property type="entry name" value="BRCT domain"/>
    <property type="match status" value="1"/>
</dbReference>
<dbReference type="Gene3D" id="1.10.10.60">
    <property type="entry name" value="Homeodomain-like"/>
    <property type="match status" value="1"/>
</dbReference>
<evidence type="ECO:0000313" key="13">
    <source>
        <dbReference type="EMBL" id="KZF21175.1"/>
    </source>
</evidence>
<comment type="subcellular location">
    <subcellularLocation>
        <location evidence="8">Nucleus</location>
    </subcellularLocation>
    <subcellularLocation>
        <location evidence="8">Chromosome</location>
        <location evidence="8">Telomere</location>
    </subcellularLocation>
</comment>
<evidence type="ECO:0000256" key="9">
    <source>
        <dbReference type="SAM" id="MobiDB-lite"/>
    </source>
</evidence>
<dbReference type="CDD" id="cd11655">
    <property type="entry name" value="rap1_myb-like"/>
    <property type="match status" value="1"/>
</dbReference>
<dbReference type="Pfam" id="PF16589">
    <property type="entry name" value="BRCT_2"/>
    <property type="match status" value="1"/>
</dbReference>
<dbReference type="PANTHER" id="PTHR16466:SF6">
    <property type="entry name" value="TELOMERIC REPEAT-BINDING FACTOR 2-INTERACTING PROTEIN 1"/>
    <property type="match status" value="1"/>
</dbReference>
<dbReference type="InterPro" id="IPR001357">
    <property type="entry name" value="BRCT_dom"/>
</dbReference>
<dbReference type="InterPro" id="IPR009057">
    <property type="entry name" value="Homeodomain-like_sf"/>
</dbReference>
<evidence type="ECO:0000256" key="1">
    <source>
        <dbReference type="ARBA" id="ARBA00010467"/>
    </source>
</evidence>
<dbReference type="InterPro" id="IPR039595">
    <property type="entry name" value="TE2IP/Rap1"/>
</dbReference>
<proteinExistence type="inferred from homology"/>
<evidence type="ECO:0000256" key="2">
    <source>
        <dbReference type="ARBA" id="ARBA00022454"/>
    </source>
</evidence>
<gene>
    <name evidence="13" type="ORF">L228DRAFT_262224</name>
</gene>
<keyword evidence="2 8" id="KW-0158">Chromosome</keyword>
<feature type="compositionally biased region" description="Polar residues" evidence="9">
    <location>
        <begin position="279"/>
        <end position="289"/>
    </location>
</feature>
<dbReference type="Pfam" id="PF08914">
    <property type="entry name" value="Myb_Rap1"/>
    <property type="match status" value="1"/>
</dbReference>
<feature type="region of interest" description="Disordered" evidence="9">
    <location>
        <begin position="250"/>
        <end position="269"/>
    </location>
</feature>
<evidence type="ECO:0000256" key="7">
    <source>
        <dbReference type="ARBA" id="ARBA00023242"/>
    </source>
</evidence>
<dbReference type="GO" id="GO:0031848">
    <property type="term" value="P:protection from non-homologous end joining at telomere"/>
    <property type="evidence" value="ECO:0007669"/>
    <property type="project" value="TreeGrafter"/>
</dbReference>
<dbReference type="RefSeq" id="XP_018186730.1">
    <property type="nucleotide sequence ID" value="XM_018334396.1"/>
</dbReference>
<dbReference type="InterPro" id="IPR038104">
    <property type="entry name" value="Rap1_C_sf"/>
</dbReference>
<evidence type="ECO:0000259" key="12">
    <source>
        <dbReference type="Pfam" id="PF16589"/>
    </source>
</evidence>
<comment type="function">
    <text evidence="8">Involved in the regulation of telomere length, clustering and has a specific role in telomere position effect (TPE).</text>
</comment>
<dbReference type="EMBL" id="KV407461">
    <property type="protein sequence ID" value="KZF21175.1"/>
    <property type="molecule type" value="Genomic_DNA"/>
</dbReference>
<evidence type="ECO:0000256" key="5">
    <source>
        <dbReference type="ARBA" id="ARBA00023159"/>
    </source>
</evidence>
<dbReference type="SUPFAM" id="SSF52113">
    <property type="entry name" value="BRCT domain"/>
    <property type="match status" value="1"/>
</dbReference>
<feature type="compositionally biased region" description="Low complexity" evidence="9">
    <location>
        <begin position="350"/>
        <end position="363"/>
    </location>
</feature>
<evidence type="ECO:0000313" key="14">
    <source>
        <dbReference type="Proteomes" id="UP000076632"/>
    </source>
</evidence>
<evidence type="ECO:0000256" key="6">
    <source>
        <dbReference type="ARBA" id="ARBA00023163"/>
    </source>
</evidence>
<feature type="compositionally biased region" description="Polar residues" evidence="9">
    <location>
        <begin position="188"/>
        <end position="201"/>
    </location>
</feature>
<evidence type="ECO:0000259" key="10">
    <source>
        <dbReference type="Pfam" id="PF08914"/>
    </source>
</evidence>
<dbReference type="InterPro" id="IPR015010">
    <property type="entry name" value="TERF2IP_Myb"/>
</dbReference>
<dbReference type="GO" id="GO:0042162">
    <property type="term" value="F:telomeric DNA binding"/>
    <property type="evidence" value="ECO:0007669"/>
    <property type="project" value="TreeGrafter"/>
</dbReference>
<dbReference type="CDD" id="cd11653">
    <property type="entry name" value="rap1_RCT"/>
    <property type="match status" value="1"/>
</dbReference>
<evidence type="ECO:0000256" key="4">
    <source>
        <dbReference type="ARBA" id="ARBA00023015"/>
    </source>
</evidence>
<name>A0A165FN00_XYLHT</name>
<dbReference type="AlphaFoldDB" id="A0A165FN00"/>
<keyword evidence="14" id="KW-1185">Reference proteome</keyword>
<feature type="domain" description="TERF2-interacting telomeric protein 1 Myb" evidence="10">
    <location>
        <begin position="127"/>
        <end position="184"/>
    </location>
</feature>
<dbReference type="STRING" id="1328760.A0A165FN00"/>
<dbReference type="GeneID" id="28899533"/>
<evidence type="ECO:0000259" key="11">
    <source>
        <dbReference type="Pfam" id="PF11626"/>
    </source>
</evidence>
<dbReference type="PANTHER" id="PTHR16466">
    <property type="entry name" value="TELOMERE REPEAT-BINDING FACTOR 2-INTERACTING PROTEIN 1"/>
    <property type="match status" value="1"/>
</dbReference>
<dbReference type="Gene3D" id="1.10.10.2170">
    <property type="match status" value="1"/>
</dbReference>
<dbReference type="InterPro" id="IPR036420">
    <property type="entry name" value="BRCT_dom_sf"/>
</dbReference>
<keyword evidence="6" id="KW-0804">Transcription</keyword>
<reference evidence="13 14" key="1">
    <citation type="journal article" date="2016" name="Fungal Biol.">
        <title>The genome of Xylona heveae provides a window into fungal endophytism.</title>
        <authorList>
            <person name="Gazis R."/>
            <person name="Kuo A."/>
            <person name="Riley R."/>
            <person name="LaButti K."/>
            <person name="Lipzen A."/>
            <person name="Lin J."/>
            <person name="Amirebrahimi M."/>
            <person name="Hesse C.N."/>
            <person name="Spatafora J.W."/>
            <person name="Henrissat B."/>
            <person name="Hainaut M."/>
            <person name="Grigoriev I.V."/>
            <person name="Hibbett D.S."/>
        </authorList>
    </citation>
    <scope>NUCLEOTIDE SEQUENCE [LARGE SCALE GENOMIC DNA]</scope>
    <source>
        <strain evidence="13 14">TC161</strain>
    </source>
</reference>
<keyword evidence="5" id="KW-0010">Activator</keyword>
<accession>A0A165FN00</accession>
<feature type="compositionally biased region" description="Basic and acidic residues" evidence="9">
    <location>
        <begin position="293"/>
        <end position="318"/>
    </location>
</feature>
<dbReference type="Proteomes" id="UP000076632">
    <property type="component" value="Unassembled WGS sequence"/>
</dbReference>
<keyword evidence="7 8" id="KW-0539">Nucleus</keyword>
<evidence type="ECO:0000256" key="3">
    <source>
        <dbReference type="ARBA" id="ARBA00022895"/>
    </source>
</evidence>
<feature type="region of interest" description="Disordered" evidence="9">
    <location>
        <begin position="184"/>
        <end position="241"/>
    </location>
</feature>
<feature type="region of interest" description="Disordered" evidence="9">
    <location>
        <begin position="276"/>
        <end position="402"/>
    </location>
</feature>
<dbReference type="SUPFAM" id="SSF46689">
    <property type="entry name" value="Homeodomain-like"/>
    <property type="match status" value="1"/>
</dbReference>
<feature type="domain" description="BRCT" evidence="12">
    <location>
        <begin position="20"/>
        <end position="93"/>
    </location>
</feature>
<comment type="subunit">
    <text evidence="8">Homodimer.</text>
</comment>
<dbReference type="InterPro" id="IPR021661">
    <property type="entry name" value="Rap1_C"/>
</dbReference>
<keyword evidence="3 8" id="KW-0779">Telomere</keyword>
<dbReference type="OrthoDB" id="435460at2759"/>
<comment type="similarity">
    <text evidence="1 8">Belongs to the RAP1 family.</text>
</comment>
<protein>
    <recommendedName>
        <fullName evidence="8">DNA-binding protein RAP1</fullName>
    </recommendedName>
</protein>
<evidence type="ECO:0000256" key="8">
    <source>
        <dbReference type="RuleBase" id="RU367107"/>
    </source>
</evidence>
<feature type="domain" description="TRF2-interacting telomeric protein/Rap1 C-terminal" evidence="11">
    <location>
        <begin position="470"/>
        <end position="551"/>
    </location>
</feature>
<dbReference type="Pfam" id="PF11626">
    <property type="entry name" value="Rap1_C"/>
    <property type="match status" value="1"/>
</dbReference>